<gene>
    <name evidence="2" type="ORF">ACFQ1M_03610</name>
</gene>
<dbReference type="Gene3D" id="2.30.130.40">
    <property type="entry name" value="LON domain-like"/>
    <property type="match status" value="1"/>
</dbReference>
<feature type="domain" description="Lon N-terminal" evidence="1">
    <location>
        <begin position="4"/>
        <end position="179"/>
    </location>
</feature>
<dbReference type="SMART" id="SM00464">
    <property type="entry name" value="LON"/>
    <property type="match status" value="1"/>
</dbReference>
<evidence type="ECO:0000313" key="2">
    <source>
        <dbReference type="EMBL" id="MFD0861281.1"/>
    </source>
</evidence>
<accession>A0ABW3CU28</accession>
<dbReference type="Pfam" id="PF02190">
    <property type="entry name" value="LON_substr_bdg"/>
    <property type="match status" value="1"/>
</dbReference>
<dbReference type="EMBL" id="JBHTJH010000004">
    <property type="protein sequence ID" value="MFD0861281.1"/>
    <property type="molecule type" value="Genomic_DNA"/>
</dbReference>
<name>A0ABW3CU28_9FLAO</name>
<sequence>MSYLLPMFPLQVVVFPGERVPLHIFEERYQELIRDCETEAITFGIPPYINNKMQFGTEISLERVVKKYPNGASDVVCVGSRIFKIEKFYENFPGKLYAGAEVTFPERIDDSVTSIKMKAFEMIQKLFKLIGAKSTTYEDSFNSFTFAHTLGLSIENEYELLKFTYESERLKFIIDHLGTTIPIIKEMHRTQELIMKNGHFRNYDPLDFKEFKIE</sequence>
<dbReference type="RefSeq" id="WP_386403998.1">
    <property type="nucleotide sequence ID" value="NZ_JBHTJH010000004.1"/>
</dbReference>
<evidence type="ECO:0000259" key="1">
    <source>
        <dbReference type="SMART" id="SM00464"/>
    </source>
</evidence>
<protein>
    <submittedName>
        <fullName evidence="2">LON peptidase substrate-binding domain-containing protein</fullName>
    </submittedName>
</protein>
<dbReference type="InterPro" id="IPR046336">
    <property type="entry name" value="Lon_prtase_N_sf"/>
</dbReference>
<evidence type="ECO:0000313" key="3">
    <source>
        <dbReference type="Proteomes" id="UP001596978"/>
    </source>
</evidence>
<proteinExistence type="predicted"/>
<reference evidence="3" key="1">
    <citation type="journal article" date="2019" name="Int. J. Syst. Evol. Microbiol.">
        <title>The Global Catalogue of Microorganisms (GCM) 10K type strain sequencing project: providing services to taxonomists for standard genome sequencing and annotation.</title>
        <authorList>
            <consortium name="The Broad Institute Genomics Platform"/>
            <consortium name="The Broad Institute Genome Sequencing Center for Infectious Disease"/>
            <person name="Wu L."/>
            <person name="Ma J."/>
        </authorList>
    </citation>
    <scope>NUCLEOTIDE SEQUENCE [LARGE SCALE GENOMIC DNA]</scope>
    <source>
        <strain evidence="3">CCUG 62952</strain>
    </source>
</reference>
<dbReference type="InterPro" id="IPR015947">
    <property type="entry name" value="PUA-like_sf"/>
</dbReference>
<dbReference type="Proteomes" id="UP001596978">
    <property type="component" value="Unassembled WGS sequence"/>
</dbReference>
<comment type="caution">
    <text evidence="2">The sequence shown here is derived from an EMBL/GenBank/DDBJ whole genome shotgun (WGS) entry which is preliminary data.</text>
</comment>
<dbReference type="InterPro" id="IPR003111">
    <property type="entry name" value="Lon_prtase_N"/>
</dbReference>
<dbReference type="SUPFAM" id="SSF88697">
    <property type="entry name" value="PUA domain-like"/>
    <property type="match status" value="1"/>
</dbReference>
<keyword evidence="3" id="KW-1185">Reference proteome</keyword>
<organism evidence="2 3">
    <name type="scientific">Sungkyunkwania multivorans</name>
    <dbReference type="NCBI Taxonomy" id="1173618"/>
    <lineage>
        <taxon>Bacteria</taxon>
        <taxon>Pseudomonadati</taxon>
        <taxon>Bacteroidota</taxon>
        <taxon>Flavobacteriia</taxon>
        <taxon>Flavobacteriales</taxon>
        <taxon>Flavobacteriaceae</taxon>
        <taxon>Sungkyunkwania</taxon>
    </lineage>
</organism>